<dbReference type="Proteomes" id="UP000198598">
    <property type="component" value="Unassembled WGS sequence"/>
</dbReference>
<protein>
    <submittedName>
        <fullName evidence="2">Uncharacterized protein</fullName>
    </submittedName>
</protein>
<gene>
    <name evidence="2" type="ORF">SAMN05216167_1236</name>
</gene>
<dbReference type="AlphaFoldDB" id="A0A1I2EQQ2"/>
<feature type="transmembrane region" description="Helical" evidence="1">
    <location>
        <begin position="39"/>
        <end position="58"/>
    </location>
</feature>
<dbReference type="RefSeq" id="WP_093833376.1">
    <property type="nucleotide sequence ID" value="NZ_FOLQ01000023.1"/>
</dbReference>
<evidence type="ECO:0000256" key="1">
    <source>
        <dbReference type="SAM" id="Phobius"/>
    </source>
</evidence>
<evidence type="ECO:0000313" key="2">
    <source>
        <dbReference type="EMBL" id="SFE95149.1"/>
    </source>
</evidence>
<dbReference type="EMBL" id="FOLQ01000023">
    <property type="protein sequence ID" value="SFE95149.1"/>
    <property type="molecule type" value="Genomic_DNA"/>
</dbReference>
<keyword evidence="1" id="KW-0812">Transmembrane</keyword>
<keyword evidence="1" id="KW-1133">Transmembrane helix</keyword>
<proteinExistence type="predicted"/>
<organism evidence="2 3">
    <name type="scientific">Spirosoma endophyticum</name>
    <dbReference type="NCBI Taxonomy" id="662367"/>
    <lineage>
        <taxon>Bacteria</taxon>
        <taxon>Pseudomonadati</taxon>
        <taxon>Bacteroidota</taxon>
        <taxon>Cytophagia</taxon>
        <taxon>Cytophagales</taxon>
        <taxon>Cytophagaceae</taxon>
        <taxon>Spirosoma</taxon>
    </lineage>
</organism>
<keyword evidence="3" id="KW-1185">Reference proteome</keyword>
<name>A0A1I2EQQ2_9BACT</name>
<feature type="transmembrane region" description="Helical" evidence="1">
    <location>
        <begin position="6"/>
        <end position="27"/>
    </location>
</feature>
<accession>A0A1I2EQQ2</accession>
<sequence>MPTTTNWVVGLSILLQLSVGGAFIRDALKATYIQSRIKLSLFALLLMGTAILLTYGLINTT</sequence>
<keyword evidence="1" id="KW-0472">Membrane</keyword>
<reference evidence="2 3" key="1">
    <citation type="submission" date="2016-10" db="EMBL/GenBank/DDBJ databases">
        <authorList>
            <person name="de Groot N.N."/>
        </authorList>
    </citation>
    <scope>NUCLEOTIDE SEQUENCE [LARGE SCALE GENOMIC DNA]</scope>
    <source>
        <strain evidence="2 3">DSM 26130</strain>
    </source>
</reference>
<evidence type="ECO:0000313" key="3">
    <source>
        <dbReference type="Proteomes" id="UP000198598"/>
    </source>
</evidence>